<evidence type="ECO:0000313" key="10">
    <source>
        <dbReference type="EMBL" id="VFQ98168.1"/>
    </source>
</evidence>
<name>A0A484ND28_9ASTE</name>
<keyword evidence="5" id="KW-0833">Ubl conjugation pathway</keyword>
<dbReference type="GO" id="GO:0008270">
    <property type="term" value="F:zinc ion binding"/>
    <property type="evidence" value="ECO:0007669"/>
    <property type="project" value="UniProtKB-KW"/>
</dbReference>
<evidence type="ECO:0000256" key="7">
    <source>
        <dbReference type="ARBA" id="ARBA00024209"/>
    </source>
</evidence>
<evidence type="ECO:0000256" key="4">
    <source>
        <dbReference type="ARBA" id="ARBA00022771"/>
    </source>
</evidence>
<dbReference type="PROSITE" id="PS50089">
    <property type="entry name" value="ZF_RING_2"/>
    <property type="match status" value="1"/>
</dbReference>
<organism evidence="10 11">
    <name type="scientific">Cuscuta campestris</name>
    <dbReference type="NCBI Taxonomy" id="132261"/>
    <lineage>
        <taxon>Eukaryota</taxon>
        <taxon>Viridiplantae</taxon>
        <taxon>Streptophyta</taxon>
        <taxon>Embryophyta</taxon>
        <taxon>Tracheophyta</taxon>
        <taxon>Spermatophyta</taxon>
        <taxon>Magnoliopsida</taxon>
        <taxon>eudicotyledons</taxon>
        <taxon>Gunneridae</taxon>
        <taxon>Pentapetalae</taxon>
        <taxon>asterids</taxon>
        <taxon>lamiids</taxon>
        <taxon>Solanales</taxon>
        <taxon>Convolvulaceae</taxon>
        <taxon>Cuscuteae</taxon>
        <taxon>Cuscuta</taxon>
        <taxon>Cuscuta subgen. Grammica</taxon>
        <taxon>Cuscuta sect. Cleistogrammica</taxon>
    </lineage>
</organism>
<dbReference type="EMBL" id="OOIL02006568">
    <property type="protein sequence ID" value="VFQ98168.1"/>
    <property type="molecule type" value="Genomic_DNA"/>
</dbReference>
<feature type="domain" description="RING-type" evidence="9">
    <location>
        <begin position="228"/>
        <end position="272"/>
    </location>
</feature>
<comment type="catalytic activity">
    <reaction evidence="1">
        <text>S-ubiquitinyl-[E2 ubiquitin-conjugating enzyme]-L-cysteine + [acceptor protein]-L-lysine = [E2 ubiquitin-conjugating enzyme]-L-cysteine + N(6)-ubiquitinyl-[acceptor protein]-L-lysine.</text>
        <dbReference type="EC" id="2.3.2.27"/>
    </reaction>
</comment>
<dbReference type="Pfam" id="PF13639">
    <property type="entry name" value="zf-RING_2"/>
    <property type="match status" value="1"/>
</dbReference>
<evidence type="ECO:0000259" key="9">
    <source>
        <dbReference type="PROSITE" id="PS50089"/>
    </source>
</evidence>
<evidence type="ECO:0000256" key="5">
    <source>
        <dbReference type="ARBA" id="ARBA00022786"/>
    </source>
</evidence>
<keyword evidence="11" id="KW-1185">Reference proteome</keyword>
<keyword evidence="3" id="KW-0479">Metal-binding</keyword>
<dbReference type="PANTHER" id="PTHR14155:SF627">
    <property type="entry name" value="OS06G0192800 PROTEIN"/>
    <property type="match status" value="1"/>
</dbReference>
<evidence type="ECO:0000256" key="2">
    <source>
        <dbReference type="ARBA" id="ARBA00012483"/>
    </source>
</evidence>
<dbReference type="Gene3D" id="3.30.40.10">
    <property type="entry name" value="Zinc/RING finger domain, C3HC4 (zinc finger)"/>
    <property type="match status" value="1"/>
</dbReference>
<dbReference type="SUPFAM" id="SSF57850">
    <property type="entry name" value="RING/U-box"/>
    <property type="match status" value="1"/>
</dbReference>
<dbReference type="OrthoDB" id="4348522at2759"/>
<evidence type="ECO:0000256" key="3">
    <source>
        <dbReference type="ARBA" id="ARBA00022723"/>
    </source>
</evidence>
<dbReference type="EC" id="2.3.2.27" evidence="2"/>
<dbReference type="AlphaFoldDB" id="A0A484ND28"/>
<sequence length="343" mass="39190">MASSGSVALRYEVNCDFVQQKNLISPLSSSVVFQVQSIFRLSVAGNPMTEFLEKKGWRERRQSSLELPWSTDEGLIIDDDHNLKISETLTLLNVPKSYHQLIIRGVPPQSVGALHLVGVAPKLLVHILEVTHLTLPLIDEQGRAICPEGRRDYAFMSYGLQTEKEEFDQAKFVDSIKKLIVVAGGVDEEEESAYIDKWFWDVIHAIKRLAWPVTKKAIVVDDEEERTCPICLEVILELHKTWRKMPCCSKAFHRDCISIWTAERVNKCPWCRSSLPLVLQSAKGLIRRLNSEHFFCTSRPGFHDLLLILWHLLSERVWWTTQVVHELGCNCGCQTANIDMIRA</sequence>
<gene>
    <name evidence="10" type="ORF">CCAM_LOCUS39944</name>
</gene>
<evidence type="ECO:0000256" key="6">
    <source>
        <dbReference type="ARBA" id="ARBA00022833"/>
    </source>
</evidence>
<keyword evidence="6" id="KW-0862">Zinc</keyword>
<evidence type="ECO:0000256" key="8">
    <source>
        <dbReference type="PROSITE-ProRule" id="PRU00175"/>
    </source>
</evidence>
<protein>
    <recommendedName>
        <fullName evidence="2">RING-type E3 ubiquitin transferase</fullName>
        <ecNumber evidence="2">2.3.2.27</ecNumber>
    </recommendedName>
</protein>
<dbReference type="InterPro" id="IPR053238">
    <property type="entry name" value="RING-H2_zinc_finger"/>
</dbReference>
<keyword evidence="4 8" id="KW-0863">Zinc-finger</keyword>
<comment type="similarity">
    <text evidence="7">Belongs to the RING-type zinc finger family. ATL subfamily.</text>
</comment>
<dbReference type="Proteomes" id="UP000595140">
    <property type="component" value="Unassembled WGS sequence"/>
</dbReference>
<dbReference type="InterPro" id="IPR001841">
    <property type="entry name" value="Znf_RING"/>
</dbReference>
<dbReference type="PANTHER" id="PTHR14155">
    <property type="entry name" value="RING FINGER DOMAIN-CONTAINING"/>
    <property type="match status" value="1"/>
</dbReference>
<reference evidence="10 11" key="1">
    <citation type="submission" date="2018-04" db="EMBL/GenBank/DDBJ databases">
        <authorList>
            <person name="Vogel A."/>
        </authorList>
    </citation>
    <scope>NUCLEOTIDE SEQUENCE [LARGE SCALE GENOMIC DNA]</scope>
</reference>
<accession>A0A484ND28</accession>
<evidence type="ECO:0000256" key="1">
    <source>
        <dbReference type="ARBA" id="ARBA00000900"/>
    </source>
</evidence>
<dbReference type="InterPro" id="IPR013083">
    <property type="entry name" value="Znf_RING/FYVE/PHD"/>
</dbReference>
<dbReference type="GO" id="GO:0061630">
    <property type="term" value="F:ubiquitin protein ligase activity"/>
    <property type="evidence" value="ECO:0007669"/>
    <property type="project" value="UniProtKB-EC"/>
</dbReference>
<proteinExistence type="inferred from homology"/>
<evidence type="ECO:0000313" key="11">
    <source>
        <dbReference type="Proteomes" id="UP000595140"/>
    </source>
</evidence>